<comment type="caution">
    <text evidence="4">The sequence shown here is derived from an EMBL/GenBank/DDBJ whole genome shotgun (WGS) entry which is preliminary data.</text>
</comment>
<feature type="compositionally biased region" description="Polar residues" evidence="1">
    <location>
        <begin position="35"/>
        <end position="50"/>
    </location>
</feature>
<keyword evidence="2" id="KW-0732">Signal</keyword>
<dbReference type="Pfam" id="PF07452">
    <property type="entry name" value="CHRD"/>
    <property type="match status" value="2"/>
</dbReference>
<keyword evidence="5" id="KW-1185">Reference proteome</keyword>
<dbReference type="SMART" id="SM00754">
    <property type="entry name" value="CHRD"/>
    <property type="match status" value="2"/>
</dbReference>
<sequence length="339" mass="34896">MQKRITLAAAGALVLAATGVVSASAHGGQHGGQDRGQNTAQGSAQDTRQNAGHDRTHQHGGGQGGSTVTGAAPRAGVVTFVVRATGDQEVPTPGGPAVNDPDARADGFIQIRGDRITYALRWKGTVPSLGHIHQGAAGTNGPLKAMLFGSAMPDSVSRAAGHVTETNAPLAAAIRENPGGYYVNLHSAEYPGGAARGRLKPAKGNSDPLGILRSGPLTALSNGEQEVPKTDASKVGDPDGHALTTLDPRGTRVGYSLAWSRIQAPTLGHVHRGAFGTNGEVVLDFFDRPVPDGVFAVAGRLTGQNPATLQRIRANPGDYYSNLHNPEYADGAVRGQFVG</sequence>
<organism evidence="4 5">
    <name type="scientific">Streptomyces yaizuensis</name>
    <dbReference type="NCBI Taxonomy" id="2989713"/>
    <lineage>
        <taxon>Bacteria</taxon>
        <taxon>Bacillati</taxon>
        <taxon>Actinomycetota</taxon>
        <taxon>Actinomycetes</taxon>
        <taxon>Kitasatosporales</taxon>
        <taxon>Streptomycetaceae</taxon>
        <taxon>Streptomyces</taxon>
    </lineage>
</organism>
<evidence type="ECO:0000313" key="5">
    <source>
        <dbReference type="Proteomes" id="UP001291653"/>
    </source>
</evidence>
<feature type="compositionally biased region" description="Basic and acidic residues" evidence="1">
    <location>
        <begin position="226"/>
        <end position="240"/>
    </location>
</feature>
<feature type="domain" description="CHRD" evidence="3">
    <location>
        <begin position="215"/>
        <end position="339"/>
    </location>
</feature>
<name>A0ABQ5NT09_9ACTN</name>
<accession>A0ABQ5NT09</accession>
<evidence type="ECO:0000256" key="2">
    <source>
        <dbReference type="SAM" id="SignalP"/>
    </source>
</evidence>
<feature type="region of interest" description="Disordered" evidence="1">
    <location>
        <begin position="216"/>
        <end position="247"/>
    </location>
</feature>
<dbReference type="Proteomes" id="UP001291653">
    <property type="component" value="Unassembled WGS sequence"/>
</dbReference>
<feature type="region of interest" description="Disordered" evidence="1">
    <location>
        <begin position="24"/>
        <end position="71"/>
    </location>
</feature>
<feature type="chain" id="PRO_5046181448" evidence="2">
    <location>
        <begin position="24"/>
        <end position="339"/>
    </location>
</feature>
<gene>
    <name evidence="4" type="ORF">SYYSPA8_04470</name>
</gene>
<dbReference type="InterPro" id="IPR010895">
    <property type="entry name" value="CHRD"/>
</dbReference>
<dbReference type="RefSeq" id="WP_323445624.1">
    <property type="nucleotide sequence ID" value="NZ_BSBI01000002.1"/>
</dbReference>
<protein>
    <submittedName>
        <fullName evidence="4">CHRD domain-containing protein</fullName>
    </submittedName>
</protein>
<reference evidence="4 5" key="1">
    <citation type="submission" date="2022-10" db="EMBL/GenBank/DDBJ databases">
        <title>Draft genome sequence of Streptomyces sp. YSPA8.</title>
        <authorList>
            <person name="Moriuchi R."/>
            <person name="Dohra H."/>
            <person name="Yamamura H."/>
            <person name="Kodani S."/>
        </authorList>
    </citation>
    <scope>NUCLEOTIDE SEQUENCE [LARGE SCALE GENOMIC DNA]</scope>
    <source>
        <strain evidence="4 5">YSPA8</strain>
    </source>
</reference>
<evidence type="ECO:0000256" key="1">
    <source>
        <dbReference type="SAM" id="MobiDB-lite"/>
    </source>
</evidence>
<proteinExistence type="predicted"/>
<evidence type="ECO:0000259" key="3">
    <source>
        <dbReference type="SMART" id="SM00754"/>
    </source>
</evidence>
<dbReference type="EMBL" id="BSBI01000002">
    <property type="protein sequence ID" value="GLF93513.1"/>
    <property type="molecule type" value="Genomic_DNA"/>
</dbReference>
<evidence type="ECO:0000313" key="4">
    <source>
        <dbReference type="EMBL" id="GLF93513.1"/>
    </source>
</evidence>
<feature type="domain" description="CHRD" evidence="3">
    <location>
        <begin position="78"/>
        <end position="201"/>
    </location>
</feature>
<feature type="signal peptide" evidence="2">
    <location>
        <begin position="1"/>
        <end position="23"/>
    </location>
</feature>